<protein>
    <submittedName>
        <fullName evidence="2">FixH family protein</fullName>
    </submittedName>
</protein>
<organism evidence="2 3">
    <name type="scientific">Oceanobacter antarcticus</name>
    <dbReference type="NCBI Taxonomy" id="3133425"/>
    <lineage>
        <taxon>Bacteria</taxon>
        <taxon>Pseudomonadati</taxon>
        <taxon>Pseudomonadota</taxon>
        <taxon>Gammaproteobacteria</taxon>
        <taxon>Oceanospirillales</taxon>
        <taxon>Oceanospirillaceae</taxon>
        <taxon>Oceanobacter</taxon>
    </lineage>
</organism>
<comment type="caution">
    <text evidence="2">The sequence shown here is derived from an EMBL/GenBank/DDBJ whole genome shotgun (WGS) entry which is preliminary data.</text>
</comment>
<keyword evidence="1" id="KW-1133">Transmembrane helix</keyword>
<proteinExistence type="predicted"/>
<reference evidence="2 3" key="1">
    <citation type="submission" date="2024-03" db="EMBL/GenBank/DDBJ databases">
        <title>High-quality draft genome sequence of Oceanobacter sp. wDCs-4.</title>
        <authorList>
            <person name="Dong C."/>
        </authorList>
    </citation>
    <scope>NUCLEOTIDE SEQUENCE [LARGE SCALE GENOMIC DNA]</scope>
    <source>
        <strain evidence="3">wDCs-4</strain>
    </source>
</reference>
<keyword evidence="3" id="KW-1185">Reference proteome</keyword>
<keyword evidence="1" id="KW-0472">Membrane</keyword>
<dbReference type="InterPro" id="IPR008620">
    <property type="entry name" value="FixH"/>
</dbReference>
<dbReference type="EMBL" id="JBBKTX010000002">
    <property type="protein sequence ID" value="MFK4751231.1"/>
    <property type="molecule type" value="Genomic_DNA"/>
</dbReference>
<dbReference type="Proteomes" id="UP001620597">
    <property type="component" value="Unassembled WGS sequence"/>
</dbReference>
<evidence type="ECO:0000313" key="2">
    <source>
        <dbReference type="EMBL" id="MFK4751231.1"/>
    </source>
</evidence>
<sequence>MKSDTQQPAQPWYKEPLMWLIVGIPAVTVCWGMVMITLAVSTKDSLVSDSYYKDGVSYTENVEMDHQAVRLHIRSSLVFTNHEARLTLEGQLDKEPDALLLKLIHPTLQDQDLDVILQRVEPGLYVGAAEIKLPARRYLWLQSPDQGWRVRSKELLEDSKVVQLNAQ</sequence>
<dbReference type="RefSeq" id="WP_416204733.1">
    <property type="nucleotide sequence ID" value="NZ_JBBKTX010000002.1"/>
</dbReference>
<gene>
    <name evidence="2" type="ORF">WG929_02310</name>
</gene>
<evidence type="ECO:0000313" key="3">
    <source>
        <dbReference type="Proteomes" id="UP001620597"/>
    </source>
</evidence>
<dbReference type="Pfam" id="PF05751">
    <property type="entry name" value="FixH"/>
    <property type="match status" value="1"/>
</dbReference>
<evidence type="ECO:0000256" key="1">
    <source>
        <dbReference type="SAM" id="Phobius"/>
    </source>
</evidence>
<feature type="transmembrane region" description="Helical" evidence="1">
    <location>
        <begin position="17"/>
        <end position="40"/>
    </location>
</feature>
<keyword evidence="1" id="KW-0812">Transmembrane</keyword>
<name>A0ABW8NE42_9GAMM</name>
<accession>A0ABW8NE42</accession>